<keyword evidence="1" id="KW-0863">Zinc-finger</keyword>
<dbReference type="Proteomes" id="UP000593562">
    <property type="component" value="Unassembled WGS sequence"/>
</dbReference>
<keyword evidence="1" id="KW-0479">Metal-binding</keyword>
<feature type="domain" description="CCHC-type" evidence="3">
    <location>
        <begin position="307"/>
        <end position="320"/>
    </location>
</feature>
<feature type="domain" description="CCHC-type" evidence="3">
    <location>
        <begin position="229"/>
        <end position="244"/>
    </location>
</feature>
<name>A0A7J7DF60_TRIWF</name>
<evidence type="ECO:0000256" key="2">
    <source>
        <dbReference type="SAM" id="MobiDB-lite"/>
    </source>
</evidence>
<dbReference type="InterPro" id="IPR036875">
    <property type="entry name" value="Znf_CCHC_sf"/>
</dbReference>
<dbReference type="SMART" id="SM00343">
    <property type="entry name" value="ZnF_C2HC"/>
    <property type="match status" value="6"/>
</dbReference>
<feature type="compositionally biased region" description="Basic and acidic residues" evidence="2">
    <location>
        <begin position="418"/>
        <end position="429"/>
    </location>
</feature>
<organism evidence="4 5">
    <name type="scientific">Tripterygium wilfordii</name>
    <name type="common">Thunder God vine</name>
    <dbReference type="NCBI Taxonomy" id="458696"/>
    <lineage>
        <taxon>Eukaryota</taxon>
        <taxon>Viridiplantae</taxon>
        <taxon>Streptophyta</taxon>
        <taxon>Embryophyta</taxon>
        <taxon>Tracheophyta</taxon>
        <taxon>Spermatophyta</taxon>
        <taxon>Magnoliopsida</taxon>
        <taxon>eudicotyledons</taxon>
        <taxon>Gunneridae</taxon>
        <taxon>Pentapetalae</taxon>
        <taxon>rosids</taxon>
        <taxon>fabids</taxon>
        <taxon>Celastrales</taxon>
        <taxon>Celastraceae</taxon>
        <taxon>Tripterygium</taxon>
    </lineage>
</organism>
<comment type="caution">
    <text evidence="4">The sequence shown here is derived from an EMBL/GenBank/DDBJ whole genome shotgun (WGS) entry which is preliminary data.</text>
</comment>
<dbReference type="GO" id="GO:0008270">
    <property type="term" value="F:zinc ion binding"/>
    <property type="evidence" value="ECO:0007669"/>
    <property type="project" value="UniProtKB-KW"/>
</dbReference>
<feature type="compositionally biased region" description="Low complexity" evidence="2">
    <location>
        <begin position="446"/>
        <end position="458"/>
    </location>
</feature>
<dbReference type="Gene3D" id="4.10.60.10">
    <property type="entry name" value="Zinc finger, CCHC-type"/>
    <property type="match status" value="3"/>
</dbReference>
<reference evidence="4 5" key="1">
    <citation type="journal article" date="2020" name="Nat. Commun.">
        <title>Genome of Tripterygium wilfordii and identification of cytochrome P450 involved in triptolide biosynthesis.</title>
        <authorList>
            <person name="Tu L."/>
            <person name="Su P."/>
            <person name="Zhang Z."/>
            <person name="Gao L."/>
            <person name="Wang J."/>
            <person name="Hu T."/>
            <person name="Zhou J."/>
            <person name="Zhang Y."/>
            <person name="Zhao Y."/>
            <person name="Liu Y."/>
            <person name="Song Y."/>
            <person name="Tong Y."/>
            <person name="Lu Y."/>
            <person name="Yang J."/>
            <person name="Xu C."/>
            <person name="Jia M."/>
            <person name="Peters R.J."/>
            <person name="Huang L."/>
            <person name="Gao W."/>
        </authorList>
    </citation>
    <scope>NUCLEOTIDE SEQUENCE [LARGE SCALE GENOMIC DNA]</scope>
    <source>
        <strain evidence="5">cv. XIE 37</strain>
        <tissue evidence="4">Leaf</tissue>
    </source>
</reference>
<dbReference type="InterPro" id="IPR001878">
    <property type="entry name" value="Znf_CCHC"/>
</dbReference>
<dbReference type="SUPFAM" id="SSF57756">
    <property type="entry name" value="Retrovirus zinc finger-like domains"/>
    <property type="match status" value="3"/>
</dbReference>
<feature type="domain" description="CCHC-type" evidence="3">
    <location>
        <begin position="188"/>
        <end position="203"/>
    </location>
</feature>
<dbReference type="AlphaFoldDB" id="A0A7J7DF60"/>
<feature type="domain" description="CCHC-type" evidence="3">
    <location>
        <begin position="336"/>
        <end position="349"/>
    </location>
</feature>
<dbReference type="Pfam" id="PF00098">
    <property type="entry name" value="zf-CCHC"/>
    <property type="match status" value="3"/>
</dbReference>
<dbReference type="OrthoDB" id="427960at2759"/>
<protein>
    <submittedName>
        <fullName evidence="4">Zinc finger CCHC domain-containing protein 7-like</fullName>
    </submittedName>
</protein>
<evidence type="ECO:0000313" key="4">
    <source>
        <dbReference type="EMBL" id="KAF5744941.1"/>
    </source>
</evidence>
<feature type="region of interest" description="Disordered" evidence="2">
    <location>
        <begin position="9"/>
        <end position="28"/>
    </location>
</feature>
<keyword evidence="5" id="KW-1185">Reference proteome</keyword>
<feature type="region of interest" description="Disordered" evidence="2">
    <location>
        <begin position="381"/>
        <end position="458"/>
    </location>
</feature>
<proteinExistence type="predicted"/>
<dbReference type="PANTHER" id="PTHR46978:SF1">
    <property type="entry name" value="ZINC KNUCKLE (CCHC-TYPE) FAMILY PROTEIN"/>
    <property type="match status" value="1"/>
</dbReference>
<evidence type="ECO:0000313" key="5">
    <source>
        <dbReference type="Proteomes" id="UP000593562"/>
    </source>
</evidence>
<evidence type="ECO:0000256" key="1">
    <source>
        <dbReference type="PROSITE-ProRule" id="PRU00047"/>
    </source>
</evidence>
<dbReference type="InParanoid" id="A0A7J7DF60"/>
<dbReference type="EMBL" id="JAAARO010000007">
    <property type="protein sequence ID" value="KAF5744941.1"/>
    <property type="molecule type" value="Genomic_DNA"/>
</dbReference>
<gene>
    <name evidence="4" type="ORF">HS088_TW07G00522</name>
</gene>
<dbReference type="GO" id="GO:0003676">
    <property type="term" value="F:nucleic acid binding"/>
    <property type="evidence" value="ECO:0007669"/>
    <property type="project" value="InterPro"/>
</dbReference>
<dbReference type="PANTHER" id="PTHR46978">
    <property type="entry name" value="ZINC KNUCKLE (CCHC-TYPE) FAMILY PROTEIN"/>
    <property type="match status" value="1"/>
</dbReference>
<feature type="domain" description="CCHC-type" evidence="3">
    <location>
        <begin position="210"/>
        <end position="225"/>
    </location>
</feature>
<accession>A0A7J7DF60</accession>
<dbReference type="PROSITE" id="PS50158">
    <property type="entry name" value="ZF_CCHC"/>
    <property type="match status" value="5"/>
</dbReference>
<keyword evidence="1" id="KW-0862">Zinc</keyword>
<dbReference type="FunCoup" id="A0A7J7DF60">
    <property type="interactions" value="1337"/>
</dbReference>
<evidence type="ECO:0000259" key="3">
    <source>
        <dbReference type="PROSITE" id="PS50158"/>
    </source>
</evidence>
<sequence length="504" mass="55615">MILEIQAMAKRDKRKAKADREEEVTNEEKGVIAVSISEEDDDPKANEDLSLKIVKKAVLISATRSNSDADLVGDSIVGDLSTSSSRVAEAVIANTSGTGSGSEAVVDVKRKKIKKTKKSSGEQSVSAINEEVKVVMVEEVKKAGMVEATEMLEPLDPDAVRISDNSVLRKLLRGPRYFDTPDESWGVCYNCGEEGHMMVNCTSAKRKKPCFVCGCLGHGAKQCSKAQDCFICKQSGHRAKDCPEKYKFGARSSKICMKCGTSGHDMFLCEGEYSNDDLKGIQCYVCKNFGHLCCVNYVDTGRREQSCYKCGRLGHTGLACARLRQEATGEASPSSCYRCGKEGHFARECTYSAKVNRRNRDSAAPDQRFCIEYKNNRGNSSASKILDKAHKKRRSHHEERSFATPQKSKQRGGWMTERPGDSSRGESRKNHWGSPGTPSIKGHKISSMASGSHNSSSQSYKKMHKVCYETLVSNGSVKAVPHRYSASRFGDFIDDGVGRNHDWW</sequence>